<reference evidence="2" key="1">
    <citation type="submission" date="2017-01" db="EMBL/GenBank/DDBJ databases">
        <authorList>
            <person name="Varghese N."/>
            <person name="Submissions S."/>
        </authorList>
    </citation>
    <scope>NUCLEOTIDE SEQUENCE [LARGE SCALE GENOMIC DNA]</scope>
    <source>
        <strain evidence="2">DSM 45196</strain>
    </source>
</reference>
<sequence length="30" mass="3503">MTMSQVYGYLIYVIKKRTNPIGCPELLEEI</sequence>
<dbReference type="AlphaFoldDB" id="A0A1N7LBS2"/>
<accession>A0A1N7LBS2</accession>
<keyword evidence="2" id="KW-1185">Reference proteome</keyword>
<proteinExistence type="predicted"/>
<organism evidence="1 2">
    <name type="scientific">Kroppenstedtia eburnea</name>
    <dbReference type="NCBI Taxonomy" id="714067"/>
    <lineage>
        <taxon>Bacteria</taxon>
        <taxon>Bacillati</taxon>
        <taxon>Bacillota</taxon>
        <taxon>Bacilli</taxon>
        <taxon>Bacillales</taxon>
        <taxon>Thermoactinomycetaceae</taxon>
        <taxon>Kroppenstedtia</taxon>
    </lineage>
</organism>
<evidence type="ECO:0000313" key="1">
    <source>
        <dbReference type="EMBL" id="SIS71231.1"/>
    </source>
</evidence>
<name>A0A1N7LBS2_9BACL</name>
<dbReference type="EMBL" id="FTOD01000004">
    <property type="protein sequence ID" value="SIS71231.1"/>
    <property type="molecule type" value="Genomic_DNA"/>
</dbReference>
<dbReference type="Proteomes" id="UP000186795">
    <property type="component" value="Unassembled WGS sequence"/>
</dbReference>
<gene>
    <name evidence="1" type="ORF">SAMN05421790_10474</name>
</gene>
<protein>
    <submittedName>
        <fullName evidence="1">Uncharacterized protein</fullName>
    </submittedName>
</protein>
<evidence type="ECO:0000313" key="2">
    <source>
        <dbReference type="Proteomes" id="UP000186795"/>
    </source>
</evidence>